<dbReference type="GO" id="GO:0005385">
    <property type="term" value="F:zinc ion transmembrane transporter activity"/>
    <property type="evidence" value="ECO:0007669"/>
    <property type="project" value="TreeGrafter"/>
</dbReference>
<dbReference type="GO" id="GO:0030073">
    <property type="term" value="P:insulin secretion"/>
    <property type="evidence" value="ECO:0007669"/>
    <property type="project" value="TreeGrafter"/>
</dbReference>
<evidence type="ECO:0000256" key="15">
    <source>
        <dbReference type="ARBA" id="ARBA00023329"/>
    </source>
</evidence>
<dbReference type="AlphaFoldDB" id="A0A6B0RRS8"/>
<keyword evidence="5" id="KW-0813">Transport</keyword>
<evidence type="ECO:0000256" key="6">
    <source>
        <dbReference type="ARBA" id="ARBA00022449"/>
    </source>
</evidence>
<comment type="similarity">
    <text evidence="3">Belongs to the cation diffusion facilitator (CDF) transporter (TC 2.A.4) family. SLC30A subfamily.</text>
</comment>
<evidence type="ECO:0000256" key="2">
    <source>
        <dbReference type="ARBA" id="ARBA00004651"/>
    </source>
</evidence>
<dbReference type="InterPro" id="IPR002524">
    <property type="entry name" value="Cation_efflux"/>
</dbReference>
<evidence type="ECO:0000256" key="14">
    <source>
        <dbReference type="ARBA" id="ARBA00023136"/>
    </source>
</evidence>
<comment type="function">
    <text evidence="17">Proton-coupled zinc ion antiporter mediating the entry of zinc into the lumen of pancreatic beta cell secretory granules, thereby regulating insulin secretion.</text>
</comment>
<keyword evidence="14 21" id="KW-0472">Membrane</keyword>
<evidence type="ECO:0000256" key="20">
    <source>
        <dbReference type="ARBA" id="ARBA00048349"/>
    </source>
</evidence>
<dbReference type="GO" id="GO:0005886">
    <property type="term" value="C:plasma membrane"/>
    <property type="evidence" value="ECO:0007669"/>
    <property type="project" value="UniProtKB-SubCell"/>
</dbReference>
<keyword evidence="9" id="KW-0479">Metal-binding</keyword>
<evidence type="ECO:0000256" key="9">
    <source>
        <dbReference type="ARBA" id="ARBA00022723"/>
    </source>
</evidence>
<dbReference type="GO" id="GO:0010043">
    <property type="term" value="P:response to zinc ion"/>
    <property type="evidence" value="ECO:0007669"/>
    <property type="project" value="TreeGrafter"/>
</dbReference>
<gene>
    <name evidence="23" type="ORF">E5288_WYG010648</name>
</gene>
<dbReference type="GO" id="GO:0030658">
    <property type="term" value="C:transport vesicle membrane"/>
    <property type="evidence" value="ECO:0007669"/>
    <property type="project" value="UniProtKB-SubCell"/>
</dbReference>
<evidence type="ECO:0000256" key="12">
    <source>
        <dbReference type="ARBA" id="ARBA00022989"/>
    </source>
</evidence>
<evidence type="ECO:0000259" key="22">
    <source>
        <dbReference type="Pfam" id="PF01545"/>
    </source>
</evidence>
<dbReference type="Proteomes" id="UP000322234">
    <property type="component" value="Unassembled WGS sequence"/>
</dbReference>
<proteinExistence type="inferred from homology"/>
<dbReference type="SUPFAM" id="SSF161111">
    <property type="entry name" value="Cation efflux protein transmembrane domain-like"/>
    <property type="match status" value="1"/>
</dbReference>
<keyword evidence="24" id="KW-1185">Reference proteome</keyword>
<comment type="subunit">
    <text evidence="4">Homodimer.</text>
</comment>
<keyword evidence="6" id="KW-0050">Antiport</keyword>
<name>A0A6B0RRS8_9CETA</name>
<comment type="catalytic activity">
    <reaction evidence="20">
        <text>Zn(2+)(in) + 2 H(+)(out) = Zn(2+)(out) + 2 H(+)(in)</text>
        <dbReference type="Rhea" id="RHEA:72627"/>
        <dbReference type="ChEBI" id="CHEBI:15378"/>
        <dbReference type="ChEBI" id="CHEBI:29105"/>
    </reaction>
</comment>
<organism evidence="23 24">
    <name type="scientific">Bos mutus</name>
    <name type="common">wild yak</name>
    <dbReference type="NCBI Taxonomy" id="72004"/>
    <lineage>
        <taxon>Eukaryota</taxon>
        <taxon>Metazoa</taxon>
        <taxon>Chordata</taxon>
        <taxon>Craniata</taxon>
        <taxon>Vertebrata</taxon>
        <taxon>Euteleostomi</taxon>
        <taxon>Mammalia</taxon>
        <taxon>Eutheria</taxon>
        <taxon>Laurasiatheria</taxon>
        <taxon>Artiodactyla</taxon>
        <taxon>Ruminantia</taxon>
        <taxon>Pecora</taxon>
        <taxon>Bovidae</taxon>
        <taxon>Bovinae</taxon>
        <taxon>Bos</taxon>
    </lineage>
</organism>
<accession>A0A6B0RRS8</accession>
<dbReference type="Pfam" id="PF01545">
    <property type="entry name" value="Cation_efflux"/>
    <property type="match status" value="1"/>
</dbReference>
<dbReference type="InterPro" id="IPR058533">
    <property type="entry name" value="Cation_efflux_TM"/>
</dbReference>
<evidence type="ECO:0000256" key="8">
    <source>
        <dbReference type="ARBA" id="ARBA00022692"/>
    </source>
</evidence>
<dbReference type="GO" id="GO:0046872">
    <property type="term" value="F:metal ion binding"/>
    <property type="evidence" value="ECO:0007669"/>
    <property type="project" value="UniProtKB-KW"/>
</dbReference>
<comment type="subcellular location">
    <subcellularLocation>
        <location evidence="2">Cell membrane</location>
        <topology evidence="2">Multi-pass membrane protein</topology>
    </subcellularLocation>
    <subcellularLocation>
        <location evidence="1">Cytoplasmic vesicle</location>
        <location evidence="1">Secretory vesicle membrane</location>
        <topology evidence="1">Multi-pass membrane protein</topology>
    </subcellularLocation>
</comment>
<feature type="transmembrane region" description="Helical" evidence="21">
    <location>
        <begin position="158"/>
        <end position="180"/>
    </location>
</feature>
<evidence type="ECO:0000256" key="17">
    <source>
        <dbReference type="ARBA" id="ARBA00037214"/>
    </source>
</evidence>
<feature type="transmembrane region" description="Helical" evidence="21">
    <location>
        <begin position="81"/>
        <end position="101"/>
    </location>
</feature>
<dbReference type="PANTHER" id="PTHR11562:SF37">
    <property type="entry name" value="PROTON-COUPLED ZINC ANTIPORTER SLC30A8"/>
    <property type="match status" value="1"/>
</dbReference>
<keyword evidence="8 21" id="KW-0812">Transmembrane</keyword>
<evidence type="ECO:0000256" key="1">
    <source>
        <dbReference type="ARBA" id="ARBA00004638"/>
    </source>
</evidence>
<keyword evidence="10" id="KW-0862">Zinc</keyword>
<evidence type="ECO:0000256" key="19">
    <source>
        <dbReference type="ARBA" id="ARBA00042037"/>
    </source>
</evidence>
<dbReference type="InterPro" id="IPR027469">
    <property type="entry name" value="Cation_efflux_TMD_sf"/>
</dbReference>
<evidence type="ECO:0000256" key="7">
    <source>
        <dbReference type="ARBA" id="ARBA00022475"/>
    </source>
</evidence>
<dbReference type="PANTHER" id="PTHR11562">
    <property type="entry name" value="CATION EFFLUX PROTEIN/ ZINC TRANSPORTER"/>
    <property type="match status" value="1"/>
</dbReference>
<keyword evidence="13" id="KW-0406">Ion transport</keyword>
<evidence type="ECO:0000256" key="4">
    <source>
        <dbReference type="ARBA" id="ARBA00011738"/>
    </source>
</evidence>
<evidence type="ECO:0000313" key="24">
    <source>
        <dbReference type="Proteomes" id="UP000322234"/>
    </source>
</evidence>
<dbReference type="InterPro" id="IPR050681">
    <property type="entry name" value="CDF/SLC30A"/>
</dbReference>
<evidence type="ECO:0000256" key="18">
    <source>
        <dbReference type="ARBA" id="ARBA00040844"/>
    </source>
</evidence>
<feature type="domain" description="Cation efflux protein transmembrane" evidence="22">
    <location>
        <begin position="76"/>
        <end position="253"/>
    </location>
</feature>
<evidence type="ECO:0000256" key="10">
    <source>
        <dbReference type="ARBA" id="ARBA00022833"/>
    </source>
</evidence>
<feature type="transmembrane region" description="Helical" evidence="21">
    <location>
        <begin position="230"/>
        <end position="251"/>
    </location>
</feature>
<evidence type="ECO:0000256" key="13">
    <source>
        <dbReference type="ARBA" id="ARBA00023065"/>
    </source>
</evidence>
<keyword evidence="11" id="KW-0864">Zinc transport</keyword>
<dbReference type="Gene3D" id="1.20.1510.10">
    <property type="entry name" value="Cation efflux protein transmembrane domain"/>
    <property type="match status" value="1"/>
</dbReference>
<evidence type="ECO:0000256" key="3">
    <source>
        <dbReference type="ARBA" id="ARBA00008873"/>
    </source>
</evidence>
<evidence type="ECO:0000256" key="11">
    <source>
        <dbReference type="ARBA" id="ARBA00022906"/>
    </source>
</evidence>
<evidence type="ECO:0000313" key="23">
    <source>
        <dbReference type="EMBL" id="MXQ92778.1"/>
    </source>
</evidence>
<dbReference type="GO" id="GO:0015297">
    <property type="term" value="F:antiporter activity"/>
    <property type="evidence" value="ECO:0007669"/>
    <property type="project" value="UniProtKB-KW"/>
</dbReference>
<evidence type="ECO:0000256" key="5">
    <source>
        <dbReference type="ARBA" id="ARBA00022448"/>
    </source>
</evidence>
<sequence length="450" mass="50382">MEFLGRTYLVNDKATKMYAFTLDSLELQQKPLNKDQCRGEKPEELEAGAIHHCHHNRKATEDRAQEQTCAKWKLRAASGGCLVFMIAEVVGGHVAGSLAVITDAAHLLIDLTSFLLSLFSLCLSSKPPSKRLNFGWRRAGVLVSLACERLLYPNYQIQATLMIIVSSCAVAANTILSVILHQKCPAHNHKEVQANASVRAAFVHTLGDLFQSIGVLTSALIIYFKPEYKMADPICTFVFSGLVLASTVTLLKDFSILLMEVALRPPSGTLFEVDHRILVFWRKQCAKFQKKCLLSFLGDTTALMTEWTRMTLLRVQTPAQCSDATLEAADGQTVGKVYSKRSPQERFTTNLSVEIFVSYVKELYAHYKDTKDLVATFKALTASQAKQNRMELREEGFAGPEMHDVTVFNRWHMEETTVKMTSSPILYQIPQHTVSHSPDLTSDLSYDYSK</sequence>
<dbReference type="EMBL" id="VBQZ03000086">
    <property type="protein sequence ID" value="MXQ92778.1"/>
    <property type="molecule type" value="Genomic_DNA"/>
</dbReference>
<dbReference type="GO" id="GO:0009749">
    <property type="term" value="P:response to glucose"/>
    <property type="evidence" value="ECO:0007669"/>
    <property type="project" value="TreeGrafter"/>
</dbReference>
<comment type="caution">
    <text evidence="23">The sequence shown here is derived from an EMBL/GenBank/DDBJ whole genome shotgun (WGS) entry which is preliminary data.</text>
</comment>
<feature type="transmembrane region" description="Helical" evidence="21">
    <location>
        <begin position="201"/>
        <end position="224"/>
    </location>
</feature>
<keyword evidence="7" id="KW-1003">Cell membrane</keyword>
<protein>
    <recommendedName>
        <fullName evidence="18">Proton-coupled zinc antiporter SLC30A8</fullName>
    </recommendedName>
    <alternativeName>
        <fullName evidence="16">Solute carrier family 30 member 8</fullName>
    </alternativeName>
    <alternativeName>
        <fullName evidence="19">Zinc transporter 8</fullName>
    </alternativeName>
</protein>
<evidence type="ECO:0000256" key="21">
    <source>
        <dbReference type="SAM" id="Phobius"/>
    </source>
</evidence>
<keyword evidence="12 21" id="KW-1133">Transmembrane helix</keyword>
<reference evidence="23" key="1">
    <citation type="submission" date="2019-10" db="EMBL/GenBank/DDBJ databases">
        <title>The sequence and de novo assembly of the wild yak genome.</title>
        <authorList>
            <person name="Liu Y."/>
        </authorList>
    </citation>
    <scope>NUCLEOTIDE SEQUENCE [LARGE SCALE GENOMIC DNA]</scope>
    <source>
        <strain evidence="23">WY2019</strain>
    </source>
</reference>
<keyword evidence="15" id="KW-0968">Cytoplasmic vesicle</keyword>
<dbReference type="NCBIfam" id="TIGR01297">
    <property type="entry name" value="CDF"/>
    <property type="match status" value="1"/>
</dbReference>
<dbReference type="FunFam" id="1.20.1510.10:FF:000002">
    <property type="entry name" value="zinc transporter 3 isoform X1"/>
    <property type="match status" value="1"/>
</dbReference>
<evidence type="ECO:0000256" key="16">
    <source>
        <dbReference type="ARBA" id="ARBA00033403"/>
    </source>
</evidence>